<proteinExistence type="predicted"/>
<dbReference type="Proteomes" id="UP001165378">
    <property type="component" value="Unassembled WGS sequence"/>
</dbReference>
<name>A0AA41U273_9ACTN</name>
<dbReference type="RefSeq" id="WP_235055068.1">
    <property type="nucleotide sequence ID" value="NZ_JAKFHA010000016.1"/>
</dbReference>
<comment type="caution">
    <text evidence="1">The sequence shown here is derived from an EMBL/GenBank/DDBJ whole genome shotgun (WGS) entry which is preliminary data.</text>
</comment>
<sequence>MGQTYQHILVRAAAEDVVEAMLPDDTGYVLPLIDGVSALFMDESAYRLDEEAERLSGALRTDAMTVGVLMSDFLIAHAYQDGVSVNEYHSGPDTVQVTEDADGVLRFADGTVFDPYRDEFPRPEPVGGEPRWFLPYGVPEAEAETVAQVLRCEAPDGSELGAEGQHAYLYIALGLPVLCIGFRHLDDDLLNNPGLEQLFAAALPFGEAEPIVPVEEPETTTEGTEGTSWER</sequence>
<accession>A0AA41U273</accession>
<dbReference type="AlphaFoldDB" id="A0AA41U273"/>
<evidence type="ECO:0000313" key="1">
    <source>
        <dbReference type="EMBL" id="MCF2530401.1"/>
    </source>
</evidence>
<reference evidence="1" key="1">
    <citation type="submission" date="2022-01" db="EMBL/GenBank/DDBJ databases">
        <title>Genome-Based Taxonomic Classification of the Phylum Actinobacteria.</title>
        <authorList>
            <person name="Gao Y."/>
        </authorList>
    </citation>
    <scope>NUCLEOTIDE SEQUENCE</scope>
    <source>
        <strain evidence="1">KLBMP 8922</strain>
    </source>
</reference>
<protein>
    <submittedName>
        <fullName evidence="1">Uncharacterized protein</fullName>
    </submittedName>
</protein>
<dbReference type="EMBL" id="JAKFHA010000016">
    <property type="protein sequence ID" value="MCF2530401.1"/>
    <property type="molecule type" value="Genomic_DNA"/>
</dbReference>
<organism evidence="1 2">
    <name type="scientific">Yinghuangia soli</name>
    <dbReference type="NCBI Taxonomy" id="2908204"/>
    <lineage>
        <taxon>Bacteria</taxon>
        <taxon>Bacillati</taxon>
        <taxon>Actinomycetota</taxon>
        <taxon>Actinomycetes</taxon>
        <taxon>Kitasatosporales</taxon>
        <taxon>Streptomycetaceae</taxon>
        <taxon>Yinghuangia</taxon>
    </lineage>
</organism>
<gene>
    <name evidence="1" type="ORF">LZ495_24710</name>
</gene>
<keyword evidence="2" id="KW-1185">Reference proteome</keyword>
<evidence type="ECO:0000313" key="2">
    <source>
        <dbReference type="Proteomes" id="UP001165378"/>
    </source>
</evidence>